<dbReference type="PANTHER" id="PTHR13904">
    <property type="entry name" value="PRE-MRNA SPLICING FACTOR PRP31"/>
    <property type="match status" value="1"/>
</dbReference>
<feature type="domain" description="NOSIC" evidence="2">
    <location>
        <begin position="136"/>
        <end position="188"/>
    </location>
</feature>
<reference evidence="3 4" key="1">
    <citation type="journal article" date="2020" name="Fungal Divers.">
        <title>Resolving the Mortierellaceae phylogeny through synthesis of multi-gene phylogenetics and phylogenomics.</title>
        <authorList>
            <person name="Vandepol N."/>
            <person name="Liber J."/>
            <person name="Desiro A."/>
            <person name="Na H."/>
            <person name="Kennedy M."/>
            <person name="Barry K."/>
            <person name="Grigoriev I.V."/>
            <person name="Miller A.N."/>
            <person name="O'Donnell K."/>
            <person name="Stajich J.E."/>
            <person name="Bonito G."/>
        </authorList>
    </citation>
    <scope>NUCLEOTIDE SEQUENCE [LARGE SCALE GENOMIC DNA]</scope>
    <source>
        <strain evidence="3 4">AD045</strain>
    </source>
</reference>
<feature type="compositionally biased region" description="Polar residues" evidence="1">
    <location>
        <begin position="20"/>
        <end position="30"/>
    </location>
</feature>
<feature type="non-terminal residue" evidence="3">
    <location>
        <position position="245"/>
    </location>
</feature>
<dbReference type="EMBL" id="JAAAIM010002023">
    <property type="protein sequence ID" value="KAG0274446.1"/>
    <property type="molecule type" value="Genomic_DNA"/>
</dbReference>
<evidence type="ECO:0000313" key="3">
    <source>
        <dbReference type="EMBL" id="KAG0274446.1"/>
    </source>
</evidence>
<dbReference type="InterPro" id="IPR036070">
    <property type="entry name" value="Nop_dom_sf"/>
</dbReference>
<feature type="compositionally biased region" description="Acidic residues" evidence="1">
    <location>
        <begin position="52"/>
        <end position="66"/>
    </location>
</feature>
<sequence>MSLADDFLADLEYEDAEAITTETAQDSGAQENFGFGASSSSLKHNGGSAEGDLMDEDEDDEDGDLDMEADMNEADSALEAMMREVRSAKNARDIARLTDSSEMKGILKDIAHFQSESASKGSDVSGMVEDDPEYQLIVKANTITVAIDNEVLVVHKFIRDHYEPKFSELETLVANPMDYARTVKRLGNQEDFTKVDLHDILPSATVMVVNMTRTKSDGRDLTEAEWKACDEACDLAFELEKAKAT</sequence>
<evidence type="ECO:0000313" key="4">
    <source>
        <dbReference type="Proteomes" id="UP001194696"/>
    </source>
</evidence>
<gene>
    <name evidence="3" type="primary">PRP31</name>
    <name evidence="3" type="ORF">BGZ96_004326</name>
</gene>
<comment type="caution">
    <text evidence="3">The sequence shown here is derived from an EMBL/GenBank/DDBJ whole genome shotgun (WGS) entry which is preliminary data.</text>
</comment>
<dbReference type="SUPFAM" id="SSF89124">
    <property type="entry name" value="Nop domain"/>
    <property type="match status" value="1"/>
</dbReference>
<dbReference type="PANTHER" id="PTHR13904:SF0">
    <property type="entry name" value="U4_U6 SMALL NUCLEAR RIBONUCLEOPROTEIN PRP31"/>
    <property type="match status" value="1"/>
</dbReference>
<protein>
    <submittedName>
        <fullName evidence="3">U4/U6-U5 snRNP complex subunit prp31</fullName>
    </submittedName>
</protein>
<dbReference type="Proteomes" id="UP001194696">
    <property type="component" value="Unassembled WGS sequence"/>
</dbReference>
<dbReference type="SMART" id="SM00931">
    <property type="entry name" value="NOSIC"/>
    <property type="match status" value="1"/>
</dbReference>
<keyword evidence="4" id="KW-1185">Reference proteome</keyword>
<dbReference type="InterPro" id="IPR012976">
    <property type="entry name" value="NOSIC"/>
</dbReference>
<dbReference type="Pfam" id="PF01798">
    <property type="entry name" value="Nop"/>
    <property type="match status" value="1"/>
</dbReference>
<feature type="region of interest" description="Disordered" evidence="1">
    <location>
        <begin position="18"/>
        <end position="66"/>
    </location>
</feature>
<accession>A0ABQ7JIA4</accession>
<evidence type="ECO:0000256" key="1">
    <source>
        <dbReference type="SAM" id="MobiDB-lite"/>
    </source>
</evidence>
<evidence type="ECO:0000259" key="2">
    <source>
        <dbReference type="SMART" id="SM00931"/>
    </source>
</evidence>
<dbReference type="Gene3D" id="1.10.287.4070">
    <property type="match status" value="1"/>
</dbReference>
<dbReference type="InterPro" id="IPR027105">
    <property type="entry name" value="Prp31"/>
</dbReference>
<dbReference type="InterPro" id="IPR002687">
    <property type="entry name" value="Nop_dom"/>
</dbReference>
<proteinExistence type="predicted"/>
<name>A0ABQ7JIA4_9FUNG</name>
<organism evidence="3 4">
    <name type="scientific">Linnemannia gamsii</name>
    <dbReference type="NCBI Taxonomy" id="64522"/>
    <lineage>
        <taxon>Eukaryota</taxon>
        <taxon>Fungi</taxon>
        <taxon>Fungi incertae sedis</taxon>
        <taxon>Mucoromycota</taxon>
        <taxon>Mortierellomycotina</taxon>
        <taxon>Mortierellomycetes</taxon>
        <taxon>Mortierellales</taxon>
        <taxon>Mortierellaceae</taxon>
        <taxon>Linnemannia</taxon>
    </lineage>
</organism>